<reference evidence="3 4" key="1">
    <citation type="submission" date="2017-02" db="EMBL/GenBank/DDBJ databases">
        <title>Chromobacterium haemolyticum H5244.</title>
        <authorList>
            <person name="Gulvik C.A."/>
        </authorList>
    </citation>
    <scope>NUCLEOTIDE SEQUENCE [LARGE SCALE GENOMIC DNA]</scope>
    <source>
        <strain evidence="3 4">H5244</strain>
    </source>
</reference>
<protein>
    <recommendedName>
        <fullName evidence="2">TauD/TfdA-like domain-containing protein</fullName>
    </recommendedName>
</protein>
<dbReference type="PANTHER" id="PTHR37285">
    <property type="entry name" value="SPORE WALL MATURATION PROTEIN DIT1"/>
    <property type="match status" value="1"/>
</dbReference>
<dbReference type="GO" id="GO:0016706">
    <property type="term" value="F:2-oxoglutarate-dependent dioxygenase activity"/>
    <property type="evidence" value="ECO:0007669"/>
    <property type="project" value="UniProtKB-ARBA"/>
</dbReference>
<dbReference type="RefSeq" id="WP_081554619.1">
    <property type="nucleotide sequence ID" value="NZ_MUKV01000003.1"/>
</dbReference>
<dbReference type="InterPro" id="IPR003819">
    <property type="entry name" value="TauD/TfdA-like"/>
</dbReference>
<evidence type="ECO:0000313" key="3">
    <source>
        <dbReference type="EMBL" id="OQS43066.1"/>
    </source>
</evidence>
<feature type="domain" description="TauD/TfdA-like" evidence="2">
    <location>
        <begin position="335"/>
        <end position="573"/>
    </location>
</feature>
<dbReference type="EMBL" id="MUKV01000003">
    <property type="protein sequence ID" value="OQS43066.1"/>
    <property type="molecule type" value="Genomic_DNA"/>
</dbReference>
<accession>A0A1W0D7V2</accession>
<comment type="caution">
    <text evidence="3">The sequence shown here is derived from an EMBL/GenBank/DDBJ whole genome shotgun (WGS) entry which is preliminary data.</text>
</comment>
<gene>
    <name evidence="3" type="ORF">B0T45_03600</name>
</gene>
<dbReference type="Gene3D" id="3.60.130.10">
    <property type="entry name" value="Clavaminate synthase-like"/>
    <property type="match status" value="1"/>
</dbReference>
<dbReference type="Pfam" id="PF02668">
    <property type="entry name" value="TauD"/>
    <property type="match status" value="1"/>
</dbReference>
<evidence type="ECO:0000256" key="1">
    <source>
        <dbReference type="ARBA" id="ARBA00023002"/>
    </source>
</evidence>
<dbReference type="Proteomes" id="UP000192721">
    <property type="component" value="Unassembled WGS sequence"/>
</dbReference>
<dbReference type="Pfam" id="PF05141">
    <property type="entry name" value="DIT1_PvcA"/>
    <property type="match status" value="2"/>
</dbReference>
<evidence type="ECO:0000259" key="2">
    <source>
        <dbReference type="Pfam" id="PF02668"/>
    </source>
</evidence>
<proteinExistence type="predicted"/>
<dbReference type="InterPro" id="IPR042098">
    <property type="entry name" value="TauD-like_sf"/>
</dbReference>
<keyword evidence="1" id="KW-0560">Oxidoreductase</keyword>
<evidence type="ECO:0000313" key="4">
    <source>
        <dbReference type="Proteomes" id="UP000192721"/>
    </source>
</evidence>
<dbReference type="AlphaFoldDB" id="A0A1W0D7V2"/>
<dbReference type="SUPFAM" id="SSF51197">
    <property type="entry name" value="Clavaminate synthase-like"/>
    <property type="match status" value="1"/>
</dbReference>
<dbReference type="InterPro" id="IPR007817">
    <property type="entry name" value="Isocyanide_synthase_DIT1"/>
</dbReference>
<sequence>MQNEPLVASIVSILLDAFQGDADHPQLESYRQALSAQVERFVRRQQPLQLLLPGFPLKSPNTRDKTASDRPDYAEYAALEQLDQLCRAVGRVYPAGCALELFSDGLSFHDLLDIPRDTANDYHRRLRALYASPVLRWHDYASVQPGFDRQRDRAESVLRRYLPAAAADFSQPLPENQAGRLPQWLGLLREDNAARGIAEAEDWPQRALRLAWRGIALDAMLAEHFPEAIRLTIHPSGSPGGKFPIRLSPAQAEAALPWHRVYLLNLAGRGELVSKRQALDARRAKAVSFDGQPWLYLEQTGAEWEGCELSVMLAGRFGLLIENRRPGANCLSLPRPALTRLAQLFGFVALRGFAVEDEDNLIDFSAQFGTPYIWQFGAVHKVKPEEDADGFVHSFEELPLHWDLSMLPADNEFVRKNPRFSASLFALYCKTAPQHGEGQTTLVDARNILRQVPTATLAEWERLQIRYHTKFTYFGGDARVYPLVETHPDTGEAVLRFQENSNSELQKFFVDVEERADDYPNLVQELLERAYAPENLIEHDWHDGDLVLIDNYNSLHGRRAMTRASRGRELWRVQVHKGQEPVQRLASKGEIVNTF</sequence>
<organism evidence="3 4">
    <name type="scientific">Chromobacterium haemolyticum</name>
    <dbReference type="NCBI Taxonomy" id="394935"/>
    <lineage>
        <taxon>Bacteria</taxon>
        <taxon>Pseudomonadati</taxon>
        <taxon>Pseudomonadota</taxon>
        <taxon>Betaproteobacteria</taxon>
        <taxon>Neisseriales</taxon>
        <taxon>Chromobacteriaceae</taxon>
        <taxon>Chromobacterium</taxon>
    </lineage>
</organism>
<name>A0A1W0D7V2_9NEIS</name>
<dbReference type="PANTHER" id="PTHR37285:SF5">
    <property type="entry name" value="SPORE WALL MATURATION PROTEIN DIT1"/>
    <property type="match status" value="1"/>
</dbReference>